<dbReference type="AlphaFoldDB" id="A0A4R1K0Z2"/>
<name>A0A4R1K0Z2_9GAMM</name>
<dbReference type="Gene3D" id="2.70.98.10">
    <property type="match status" value="1"/>
</dbReference>
<dbReference type="OrthoDB" id="335750at2"/>
<protein>
    <submittedName>
        <fullName evidence="7">Glucans biosynthesis protein</fullName>
    </submittedName>
</protein>
<dbReference type="RefSeq" id="WP_131912173.1">
    <property type="nucleotide sequence ID" value="NZ_OU594967.1"/>
</dbReference>
<comment type="caution">
    <text evidence="7">The sequence shown here is derived from an EMBL/GenBank/DDBJ whole genome shotgun (WGS) entry which is preliminary data.</text>
</comment>
<dbReference type="PIRSF" id="PIRSF006281">
    <property type="entry name" value="MdoG"/>
    <property type="match status" value="1"/>
</dbReference>
<gene>
    <name evidence="7" type="ORF">EV690_1303</name>
</gene>
<dbReference type="GO" id="GO:0003824">
    <property type="term" value="F:catalytic activity"/>
    <property type="evidence" value="ECO:0007669"/>
    <property type="project" value="InterPro"/>
</dbReference>
<dbReference type="InterPro" id="IPR014718">
    <property type="entry name" value="GH-type_carb-bd"/>
</dbReference>
<dbReference type="GO" id="GO:0030246">
    <property type="term" value="F:carbohydrate binding"/>
    <property type="evidence" value="ECO:0007669"/>
    <property type="project" value="InterPro"/>
</dbReference>
<evidence type="ECO:0000313" key="7">
    <source>
        <dbReference type="EMBL" id="TCK57615.1"/>
    </source>
</evidence>
<evidence type="ECO:0000256" key="1">
    <source>
        <dbReference type="ARBA" id="ARBA00004418"/>
    </source>
</evidence>
<comment type="pathway">
    <text evidence="2">Glycan metabolism; osmoregulated periplasmic glucan (OPG) biosynthesis.</text>
</comment>
<evidence type="ECO:0000313" key="8">
    <source>
        <dbReference type="Proteomes" id="UP000295565"/>
    </source>
</evidence>
<keyword evidence="8" id="KW-1185">Reference proteome</keyword>
<dbReference type="UniPathway" id="UPA00637"/>
<evidence type="ECO:0000256" key="2">
    <source>
        <dbReference type="ARBA" id="ARBA00005001"/>
    </source>
</evidence>
<dbReference type="PANTHER" id="PTHR30504:SF3">
    <property type="entry name" value="GLUCANS BIOSYNTHESIS PROTEIN D"/>
    <property type="match status" value="1"/>
</dbReference>
<comment type="subcellular location">
    <subcellularLocation>
        <location evidence="1">Periplasm</location>
    </subcellularLocation>
</comment>
<organism evidence="7 8">
    <name type="scientific">Celerinatantimonas diazotrophica</name>
    <dbReference type="NCBI Taxonomy" id="412034"/>
    <lineage>
        <taxon>Bacteria</taxon>
        <taxon>Pseudomonadati</taxon>
        <taxon>Pseudomonadota</taxon>
        <taxon>Gammaproteobacteria</taxon>
        <taxon>Celerinatantimonadaceae</taxon>
        <taxon>Celerinatantimonas</taxon>
    </lineage>
</organism>
<evidence type="ECO:0000256" key="5">
    <source>
        <dbReference type="ARBA" id="ARBA00022764"/>
    </source>
</evidence>
<comment type="similarity">
    <text evidence="3">Belongs to the OpgD/OpgG family.</text>
</comment>
<dbReference type="InterPro" id="IPR014756">
    <property type="entry name" value="Ig_E-set"/>
</dbReference>
<dbReference type="SUPFAM" id="SSF81296">
    <property type="entry name" value="E set domains"/>
    <property type="match status" value="1"/>
</dbReference>
<dbReference type="InterPro" id="IPR011013">
    <property type="entry name" value="Gal_mutarotase_sf_dom"/>
</dbReference>
<dbReference type="GO" id="GO:0030288">
    <property type="term" value="C:outer membrane-bounded periplasmic space"/>
    <property type="evidence" value="ECO:0007669"/>
    <property type="project" value="TreeGrafter"/>
</dbReference>
<dbReference type="Pfam" id="PF04349">
    <property type="entry name" value="MdoG"/>
    <property type="match status" value="1"/>
</dbReference>
<keyword evidence="4" id="KW-0732">Signal</keyword>
<accession>A0A4R1K0Z2</accession>
<evidence type="ECO:0000259" key="6">
    <source>
        <dbReference type="Pfam" id="PF04349"/>
    </source>
</evidence>
<dbReference type="Proteomes" id="UP000295565">
    <property type="component" value="Unassembled WGS sequence"/>
</dbReference>
<dbReference type="SUPFAM" id="SSF74650">
    <property type="entry name" value="Galactose mutarotase-like"/>
    <property type="match status" value="1"/>
</dbReference>
<evidence type="ECO:0000256" key="3">
    <source>
        <dbReference type="ARBA" id="ARBA00009284"/>
    </source>
</evidence>
<dbReference type="InterPro" id="IPR014438">
    <property type="entry name" value="Glucan_biosyn_MdoG/MdoD"/>
</dbReference>
<dbReference type="PANTHER" id="PTHR30504">
    <property type="entry name" value="GLUCANS BIOSYNTHESIS PROTEIN"/>
    <property type="match status" value="1"/>
</dbReference>
<evidence type="ECO:0000256" key="4">
    <source>
        <dbReference type="ARBA" id="ARBA00022729"/>
    </source>
</evidence>
<reference evidence="7 8" key="1">
    <citation type="submission" date="2019-03" db="EMBL/GenBank/DDBJ databases">
        <title>Genomic Encyclopedia of Type Strains, Phase IV (KMG-IV): sequencing the most valuable type-strain genomes for metagenomic binning, comparative biology and taxonomic classification.</title>
        <authorList>
            <person name="Goeker M."/>
        </authorList>
    </citation>
    <scope>NUCLEOTIDE SEQUENCE [LARGE SCALE GENOMIC DNA]</scope>
    <source>
        <strain evidence="7 8">DSM 18577</strain>
    </source>
</reference>
<dbReference type="Gene3D" id="2.60.40.10">
    <property type="entry name" value="Immunoglobulins"/>
    <property type="match status" value="1"/>
</dbReference>
<sequence>MIRYLLVVVLWGLSCHPLWADSLLSQRAGSQFSYTQLIAQAKRLSAKPYKEPENKYSNIIHAIDYEALLHVKYKADKTVYVGKMPIQFYPLGRLFPRPVHIAQLKDGKVYPFAYQRDNFTMPKDSPLAKLPKDIGYAGFSVMEPDLSHFWGSFLGASYFRMRGNLKQEGLSARALAINSGIVGVKEQFPYFTHFWLEADPKRPNELIVYALLESKSVTGAYQLTLNNSAKKGQTVTVDSHLFFRHRVKQVGIAPLSSMYWYSQSNRNTVFDWRGEVHDSDGLAMETHNHQFIWRPLNNPHHPYNHTFALQNVAGFGLMQRDRNFDHYQDGLVFYERRPSVWITPLEHTFANGHVHLVELPTTRESNDNIVLYYKPAQAIIPGQDLHFKYRMLWNNAPLPQTSLRFAKVVATRIGQGGLAGMKPHGGPIKVVIDFKGGALKQLTPKQLEHVHVHTEFAHSKPEHVETKVLANGILRVKFDIDADKPNLGQVALYYDGKLISERWSDRLYTPLFNRSHR</sequence>
<dbReference type="EMBL" id="SMGD01000012">
    <property type="protein sequence ID" value="TCK57615.1"/>
    <property type="molecule type" value="Genomic_DNA"/>
</dbReference>
<dbReference type="PROSITE" id="PS51257">
    <property type="entry name" value="PROKAR_LIPOPROTEIN"/>
    <property type="match status" value="1"/>
</dbReference>
<dbReference type="InterPro" id="IPR013783">
    <property type="entry name" value="Ig-like_fold"/>
</dbReference>
<dbReference type="GO" id="GO:0051274">
    <property type="term" value="P:beta-glucan biosynthetic process"/>
    <property type="evidence" value="ECO:0007669"/>
    <property type="project" value="TreeGrafter"/>
</dbReference>
<keyword evidence="5" id="KW-0574">Periplasm</keyword>
<dbReference type="InterPro" id="IPR007444">
    <property type="entry name" value="Glucan_biosyn_MdoG_C"/>
</dbReference>
<feature type="domain" description="Glucan biosynthesis periplasmic MdoG C-terminal" evidence="6">
    <location>
        <begin position="32"/>
        <end position="504"/>
    </location>
</feature>
<proteinExistence type="inferred from homology"/>